<name>A0ABY4LD18_9BACT</name>
<organism evidence="1 2">
    <name type="scientific">Geomonas paludis</name>
    <dbReference type="NCBI Taxonomy" id="2740185"/>
    <lineage>
        <taxon>Bacteria</taxon>
        <taxon>Pseudomonadati</taxon>
        <taxon>Thermodesulfobacteriota</taxon>
        <taxon>Desulfuromonadia</taxon>
        <taxon>Geobacterales</taxon>
        <taxon>Geobacteraceae</taxon>
        <taxon>Geomonas</taxon>
    </lineage>
</organism>
<gene>
    <name evidence="1" type="ORF">M1B72_21040</name>
</gene>
<evidence type="ECO:0000313" key="1">
    <source>
        <dbReference type="EMBL" id="UPU35896.1"/>
    </source>
</evidence>
<dbReference type="Proteomes" id="UP000831485">
    <property type="component" value="Chromosome"/>
</dbReference>
<accession>A0ABY4LD18</accession>
<dbReference type="EMBL" id="CP096574">
    <property type="protein sequence ID" value="UPU35896.1"/>
    <property type="molecule type" value="Genomic_DNA"/>
</dbReference>
<sequence length="154" mass="18105">MKYGKIPGPKEWEGYKEDLDVQYAHKLFFGKSVPEVIKHFTVSGRCIERADELLFMPRKAFQYYVFAFAEYLRSEESTGEPDAASPFINLLLKREKKDPGSVMEIYDDLFPAIDLVASNQERFQANPEIYGNFREKGDALAEMFKKFRKERRRR</sequence>
<dbReference type="RefSeq" id="WP_248646797.1">
    <property type="nucleotide sequence ID" value="NZ_CP096574.1"/>
</dbReference>
<reference evidence="1" key="1">
    <citation type="submission" date="2022-04" db="EMBL/GenBank/DDBJ databases">
        <authorList>
            <person name="Liu G."/>
        </authorList>
    </citation>
    <scope>NUCLEOTIDE SEQUENCE</scope>
    <source>
        <strain evidence="1">RG22</strain>
    </source>
</reference>
<keyword evidence="2" id="KW-1185">Reference proteome</keyword>
<evidence type="ECO:0000313" key="2">
    <source>
        <dbReference type="Proteomes" id="UP000831485"/>
    </source>
</evidence>
<proteinExistence type="predicted"/>
<protein>
    <submittedName>
        <fullName evidence="1">Uncharacterized protein</fullName>
    </submittedName>
</protein>